<sequence length="163" mass="18327">MLPLPYSYASRSSRSSVRIPRLRVDECFTVPQRHRRRDLVTTALARACSLTAYKTVQVPPTDADCALICERRDITHGVRPYMNRTDVETLCPSFGSFAKFAQADAAQLARLPEFGLKTVTLKAAFEPPVCTARRATLSQLPLPLRLHLLRYRPNISTRCPRAA</sequence>
<reference evidence="1" key="1">
    <citation type="submission" date="2022-01" db="EMBL/GenBank/DDBJ databases">
        <title>Comparative genomics reveals a dynamic genome evolution in the ectomycorrhizal milk-cap (Lactarius) mushrooms.</title>
        <authorList>
            <consortium name="DOE Joint Genome Institute"/>
            <person name="Lebreton A."/>
            <person name="Tang N."/>
            <person name="Kuo A."/>
            <person name="LaButti K."/>
            <person name="Drula E."/>
            <person name="Barry K."/>
            <person name="Clum A."/>
            <person name="Lipzen A."/>
            <person name="Mousain D."/>
            <person name="Ng V."/>
            <person name="Wang R."/>
            <person name="Wang X."/>
            <person name="Dai Y."/>
            <person name="Henrissat B."/>
            <person name="Grigoriev I.V."/>
            <person name="Guerin-Laguette A."/>
            <person name="Yu F."/>
            <person name="Martin F.M."/>
        </authorList>
    </citation>
    <scope>NUCLEOTIDE SEQUENCE</scope>
    <source>
        <strain evidence="1">QP</strain>
    </source>
</reference>
<name>A0AAD4LRV4_9AGAM</name>
<gene>
    <name evidence="1" type="ORF">EDB92DRAFT_467528</name>
</gene>
<organism evidence="1 2">
    <name type="scientific">Lactarius akahatsu</name>
    <dbReference type="NCBI Taxonomy" id="416441"/>
    <lineage>
        <taxon>Eukaryota</taxon>
        <taxon>Fungi</taxon>
        <taxon>Dikarya</taxon>
        <taxon>Basidiomycota</taxon>
        <taxon>Agaricomycotina</taxon>
        <taxon>Agaricomycetes</taxon>
        <taxon>Russulales</taxon>
        <taxon>Russulaceae</taxon>
        <taxon>Lactarius</taxon>
    </lineage>
</organism>
<comment type="caution">
    <text evidence="1">The sequence shown here is derived from an EMBL/GenBank/DDBJ whole genome shotgun (WGS) entry which is preliminary data.</text>
</comment>
<proteinExistence type="predicted"/>
<accession>A0AAD4LRV4</accession>
<dbReference type="Gene3D" id="1.10.150.20">
    <property type="entry name" value="5' to 3' exonuclease, C-terminal subdomain"/>
    <property type="match status" value="1"/>
</dbReference>
<dbReference type="Proteomes" id="UP001201163">
    <property type="component" value="Unassembled WGS sequence"/>
</dbReference>
<dbReference type="AlphaFoldDB" id="A0AAD4LRV4"/>
<protein>
    <submittedName>
        <fullName evidence="1">Uncharacterized protein</fullName>
    </submittedName>
</protein>
<evidence type="ECO:0000313" key="1">
    <source>
        <dbReference type="EMBL" id="KAH9000133.1"/>
    </source>
</evidence>
<dbReference type="EMBL" id="JAKELL010000002">
    <property type="protein sequence ID" value="KAH9000133.1"/>
    <property type="molecule type" value="Genomic_DNA"/>
</dbReference>
<evidence type="ECO:0000313" key="2">
    <source>
        <dbReference type="Proteomes" id="UP001201163"/>
    </source>
</evidence>
<keyword evidence="2" id="KW-1185">Reference proteome</keyword>